<name>A0ABW3UIW5_9BACL</name>
<reference evidence="3" key="1">
    <citation type="journal article" date="2019" name="Int. J. Syst. Evol. Microbiol.">
        <title>The Global Catalogue of Microorganisms (GCM) 10K type strain sequencing project: providing services to taxonomists for standard genome sequencing and annotation.</title>
        <authorList>
            <consortium name="The Broad Institute Genomics Platform"/>
            <consortium name="The Broad Institute Genome Sequencing Center for Infectious Disease"/>
            <person name="Wu L."/>
            <person name="Ma J."/>
        </authorList>
    </citation>
    <scope>NUCLEOTIDE SEQUENCE [LARGE SCALE GENOMIC DNA]</scope>
    <source>
        <strain evidence="3">CCUG 53270</strain>
    </source>
</reference>
<evidence type="ECO:0000313" key="3">
    <source>
        <dbReference type="Proteomes" id="UP001597180"/>
    </source>
</evidence>
<gene>
    <name evidence="2" type="ORF">ACFQ4B_05025</name>
</gene>
<dbReference type="RefSeq" id="WP_377740405.1">
    <property type="nucleotide sequence ID" value="NZ_JBHSUK010000023.1"/>
</dbReference>
<organism evidence="2 3">
    <name type="scientific">Paenibacillus vulneris</name>
    <dbReference type="NCBI Taxonomy" id="1133364"/>
    <lineage>
        <taxon>Bacteria</taxon>
        <taxon>Bacillati</taxon>
        <taxon>Bacillota</taxon>
        <taxon>Bacilli</taxon>
        <taxon>Bacillales</taxon>
        <taxon>Paenibacillaceae</taxon>
        <taxon>Paenibacillus</taxon>
    </lineage>
</organism>
<dbReference type="EMBL" id="JBHTLU010000012">
    <property type="protein sequence ID" value="MFD1219469.1"/>
    <property type="molecule type" value="Genomic_DNA"/>
</dbReference>
<proteinExistence type="predicted"/>
<comment type="caution">
    <text evidence="2">The sequence shown here is derived from an EMBL/GenBank/DDBJ whole genome shotgun (WGS) entry which is preliminary data.</text>
</comment>
<dbReference type="Proteomes" id="UP001597180">
    <property type="component" value="Unassembled WGS sequence"/>
</dbReference>
<dbReference type="InterPro" id="IPR046688">
    <property type="entry name" value="DUF6558_N"/>
</dbReference>
<evidence type="ECO:0000259" key="1">
    <source>
        <dbReference type="Pfam" id="PF20195"/>
    </source>
</evidence>
<evidence type="ECO:0000313" key="2">
    <source>
        <dbReference type="EMBL" id="MFD1219469.1"/>
    </source>
</evidence>
<protein>
    <submittedName>
        <fullName evidence="2">Phage tail domain-containing protein</fullName>
    </submittedName>
</protein>
<accession>A0ABW3UIW5</accession>
<feature type="domain" description="DUF6558" evidence="1">
    <location>
        <begin position="6"/>
        <end position="129"/>
    </location>
</feature>
<dbReference type="Gene3D" id="2.40.30.200">
    <property type="match status" value="1"/>
</dbReference>
<sequence length="193" mass="22986">MKEGIDFCYDGLYSVDFGLINCKIDSGFFEEPFLSEREISEIKVRGNDKPYFQEVIRSPLEFSLTFAFEDYYDEKKIREIARWLDQPYYKPFYTSDNPERIFYCLLVSDSQLLHNGLKQGYVQIKMRCDSPYSYSPFKTSPIYDWNEQPYTFNDTDFSKGDLIGVTMNNNQLVLDDRKRKWINFSPITTWNQV</sequence>
<keyword evidence="3" id="KW-1185">Reference proteome</keyword>
<dbReference type="Pfam" id="PF20195">
    <property type="entry name" value="DUF6558"/>
    <property type="match status" value="1"/>
</dbReference>